<evidence type="ECO:0000313" key="3">
    <source>
        <dbReference type="Proteomes" id="UP001153714"/>
    </source>
</evidence>
<dbReference type="AlphaFoldDB" id="A0A9N9WFX9"/>
<keyword evidence="3" id="KW-1185">Reference proteome</keyword>
<name>A0A9N9WFX9_9NEOP</name>
<proteinExistence type="predicted"/>
<feature type="compositionally biased region" description="Polar residues" evidence="1">
    <location>
        <begin position="106"/>
        <end position="130"/>
    </location>
</feature>
<organism evidence="2 3">
    <name type="scientific">Diatraea saccharalis</name>
    <name type="common">sugarcane borer</name>
    <dbReference type="NCBI Taxonomy" id="40085"/>
    <lineage>
        <taxon>Eukaryota</taxon>
        <taxon>Metazoa</taxon>
        <taxon>Ecdysozoa</taxon>
        <taxon>Arthropoda</taxon>
        <taxon>Hexapoda</taxon>
        <taxon>Insecta</taxon>
        <taxon>Pterygota</taxon>
        <taxon>Neoptera</taxon>
        <taxon>Endopterygota</taxon>
        <taxon>Lepidoptera</taxon>
        <taxon>Glossata</taxon>
        <taxon>Ditrysia</taxon>
        <taxon>Pyraloidea</taxon>
        <taxon>Crambidae</taxon>
        <taxon>Crambinae</taxon>
        <taxon>Diatraea</taxon>
    </lineage>
</organism>
<reference evidence="2" key="2">
    <citation type="submission" date="2022-10" db="EMBL/GenBank/DDBJ databases">
        <authorList>
            <consortium name="ENA_rothamsted_submissions"/>
            <consortium name="culmorum"/>
            <person name="King R."/>
        </authorList>
    </citation>
    <scope>NUCLEOTIDE SEQUENCE</scope>
</reference>
<dbReference type="Proteomes" id="UP001153714">
    <property type="component" value="Chromosome 21"/>
</dbReference>
<sequence length="138" mass="15286">MFHTPTQQKKPEVRDPTPVLSPRRGVSTASAVKDKKKGKENAGNTKNGPLSTFTGMGRGYGEEKDRVLFSFFFFLCLNIRPENIVDLPQDALLNWVCPTCMIKQPKGNNSESVARPSTPTTMAEISFNSVTRRKAPAK</sequence>
<reference evidence="2" key="1">
    <citation type="submission" date="2021-12" db="EMBL/GenBank/DDBJ databases">
        <authorList>
            <person name="King R."/>
        </authorList>
    </citation>
    <scope>NUCLEOTIDE SEQUENCE</scope>
</reference>
<evidence type="ECO:0000256" key="1">
    <source>
        <dbReference type="SAM" id="MobiDB-lite"/>
    </source>
</evidence>
<feature type="region of interest" description="Disordered" evidence="1">
    <location>
        <begin position="106"/>
        <end position="138"/>
    </location>
</feature>
<protein>
    <submittedName>
        <fullName evidence="2">Uncharacterized protein</fullName>
    </submittedName>
</protein>
<feature type="compositionally biased region" description="Polar residues" evidence="1">
    <location>
        <begin position="42"/>
        <end position="54"/>
    </location>
</feature>
<accession>A0A9N9WFX9</accession>
<dbReference type="EMBL" id="OU893352">
    <property type="protein sequence ID" value="CAG9790212.1"/>
    <property type="molecule type" value="Genomic_DNA"/>
</dbReference>
<evidence type="ECO:0000313" key="2">
    <source>
        <dbReference type="EMBL" id="CAG9790212.1"/>
    </source>
</evidence>
<feature type="region of interest" description="Disordered" evidence="1">
    <location>
        <begin position="1"/>
        <end position="56"/>
    </location>
</feature>
<gene>
    <name evidence="2" type="ORF">DIATSA_LOCUS7881</name>
</gene>